<dbReference type="EMBL" id="MVBO01000002">
    <property type="protein sequence ID" value="OZJ06753.1"/>
    <property type="molecule type" value="Genomic_DNA"/>
</dbReference>
<sequence length="516" mass="59728">MTNIKTVEDLLNHLYSLGVSSPIHQAIQLHTCDEMVKLLSFGRNNDRWWKVLLQKSVELVWQIEASTIDGTGKPRARGVIKANAENTPEDEFPKDKLPIFSRQTDTNNRFQRRKYNYFRAAVEESSHRMTLSISPIRLIVHHLARIFVACHNEGFFPAFHGPSFFRMYYASGDPLQSPVVCALVALTTALTCEHVADLLQSKETRNDIGAMAFEHARELLQDSFDREDFQAFASYSFLAQYATRHLIDSYTYSGMAGHLSLILAPKDMLAEIESFRRLQSYTYSVAIKNRFVLFSRKVPWAQDLAIYNPIVYQLLELFLTLMILGQKILFTWMSDPTQVSAAIMSQCNHELLKWYQNLPKDLQVSRSPFLPRQRKPRSRSDDYPFGPRLLSNFYGIWLAIYEQFLPNWCDDLYSKRSYECLDDLQRQAAVICFKSSCMILDLFEDLVRTASCLIWWYNVLSWDFIVRMIRLHGSGHEVAMATLIKNLERASKTQGQILKKIRWPMIGPQALFKSPP</sequence>
<dbReference type="Proteomes" id="UP000242875">
    <property type="component" value="Unassembled WGS sequence"/>
</dbReference>
<gene>
    <name evidence="1" type="ORF">BZG36_00269</name>
</gene>
<organism evidence="1 2">
    <name type="scientific">Bifiguratus adelaidae</name>
    <dbReference type="NCBI Taxonomy" id="1938954"/>
    <lineage>
        <taxon>Eukaryota</taxon>
        <taxon>Fungi</taxon>
        <taxon>Fungi incertae sedis</taxon>
        <taxon>Mucoromycota</taxon>
        <taxon>Mucoromycotina</taxon>
        <taxon>Endogonomycetes</taxon>
        <taxon>Endogonales</taxon>
        <taxon>Endogonales incertae sedis</taxon>
        <taxon>Bifiguratus</taxon>
    </lineage>
</organism>
<evidence type="ECO:0008006" key="3">
    <source>
        <dbReference type="Google" id="ProtNLM"/>
    </source>
</evidence>
<dbReference type="CDD" id="cd12148">
    <property type="entry name" value="fungal_TF_MHR"/>
    <property type="match status" value="1"/>
</dbReference>
<name>A0A261Y827_9FUNG</name>
<keyword evidence="2" id="KW-1185">Reference proteome</keyword>
<proteinExistence type="predicted"/>
<evidence type="ECO:0000313" key="2">
    <source>
        <dbReference type="Proteomes" id="UP000242875"/>
    </source>
</evidence>
<comment type="caution">
    <text evidence="1">The sequence shown here is derived from an EMBL/GenBank/DDBJ whole genome shotgun (WGS) entry which is preliminary data.</text>
</comment>
<dbReference type="AlphaFoldDB" id="A0A261Y827"/>
<reference evidence="1 2" key="1">
    <citation type="journal article" date="2017" name="Mycologia">
        <title>Bifiguratus adelaidae, gen. et sp. nov., a new member of Mucoromycotina in endophytic and soil-dwelling habitats.</title>
        <authorList>
            <person name="Torres-Cruz T.J."/>
            <person name="Billingsley Tobias T.L."/>
            <person name="Almatruk M."/>
            <person name="Hesse C."/>
            <person name="Kuske C.R."/>
            <person name="Desiro A."/>
            <person name="Benucci G.M."/>
            <person name="Bonito G."/>
            <person name="Stajich J.E."/>
            <person name="Dunlap C."/>
            <person name="Arnold A.E."/>
            <person name="Porras-Alfaro A."/>
        </authorList>
    </citation>
    <scope>NUCLEOTIDE SEQUENCE [LARGE SCALE GENOMIC DNA]</scope>
    <source>
        <strain evidence="1 2">AZ0501</strain>
    </source>
</reference>
<protein>
    <recommendedName>
        <fullName evidence="3">Transcription factor domain-containing protein</fullName>
    </recommendedName>
</protein>
<accession>A0A261Y827</accession>
<evidence type="ECO:0000313" key="1">
    <source>
        <dbReference type="EMBL" id="OZJ06753.1"/>
    </source>
</evidence>